<dbReference type="InterPro" id="IPR003180">
    <property type="entry name" value="MPG"/>
</dbReference>
<gene>
    <name evidence="6" type="ORF">SAC06_05520</name>
</gene>
<dbReference type="EC" id="3.2.2.-" evidence="5"/>
<accession>A0AAU7V537</accession>
<protein>
    <recommendedName>
        <fullName evidence="5">Putative 3-methyladenine DNA glycosylase</fullName>
        <ecNumber evidence="5">3.2.2.-</ecNumber>
    </recommendedName>
</protein>
<dbReference type="RefSeq" id="WP_350257323.1">
    <property type="nucleotide sequence ID" value="NZ_CP138335.1"/>
</dbReference>
<dbReference type="PANTHER" id="PTHR10429:SF0">
    <property type="entry name" value="DNA-3-METHYLADENINE GLYCOSYLASE"/>
    <property type="match status" value="1"/>
</dbReference>
<comment type="similarity">
    <text evidence="1 5">Belongs to the DNA glycosylase MPG family.</text>
</comment>
<keyword evidence="4 5" id="KW-0234">DNA repair</keyword>
<keyword evidence="6" id="KW-0326">Glycosidase</keyword>
<reference evidence="6" key="1">
    <citation type="submission" date="2023-11" db="EMBL/GenBank/DDBJ databases">
        <title>Scrofimicrobium hongkongense sp. nov., isolated from a patient with peritonitis.</title>
        <authorList>
            <person name="Lao H.Y."/>
            <person name="Wong A.Y.P."/>
            <person name="Ng T.L."/>
            <person name="Wong R.Y.L."/>
            <person name="Yau M.C.Y."/>
            <person name="Lam J.Y.W."/>
            <person name="Siu G.K.H."/>
        </authorList>
    </citation>
    <scope>NUCLEOTIDE SEQUENCE</scope>
    <source>
        <strain evidence="6">R131</strain>
    </source>
</reference>
<keyword evidence="2 5" id="KW-0227">DNA damage</keyword>
<keyword evidence="3 5" id="KW-0378">Hydrolase</keyword>
<dbReference type="AlphaFoldDB" id="A0AAU7V537"/>
<evidence type="ECO:0000256" key="1">
    <source>
        <dbReference type="ARBA" id="ARBA00009232"/>
    </source>
</evidence>
<dbReference type="Pfam" id="PF02245">
    <property type="entry name" value="Pur_DNA_glyco"/>
    <property type="match status" value="1"/>
</dbReference>
<evidence type="ECO:0000313" key="6">
    <source>
        <dbReference type="EMBL" id="XBW07117.1"/>
    </source>
</evidence>
<dbReference type="PANTHER" id="PTHR10429">
    <property type="entry name" value="DNA-3-METHYLADENINE GLYCOSYLASE"/>
    <property type="match status" value="1"/>
</dbReference>
<name>A0AAU7V537_9ACTO</name>
<dbReference type="KEGG" id="sapp:SAC06_05520"/>
<dbReference type="GO" id="GO:0003677">
    <property type="term" value="F:DNA binding"/>
    <property type="evidence" value="ECO:0007669"/>
    <property type="project" value="InterPro"/>
</dbReference>
<dbReference type="GO" id="GO:0006284">
    <property type="term" value="P:base-excision repair"/>
    <property type="evidence" value="ECO:0007669"/>
    <property type="project" value="InterPro"/>
</dbReference>
<dbReference type="InterPro" id="IPR011034">
    <property type="entry name" value="Formyl_transferase-like_C_sf"/>
</dbReference>
<evidence type="ECO:0000256" key="3">
    <source>
        <dbReference type="ARBA" id="ARBA00022801"/>
    </source>
</evidence>
<dbReference type="HAMAP" id="MF_00527">
    <property type="entry name" value="3MGH"/>
    <property type="match status" value="1"/>
</dbReference>
<sequence>MSDSPLPRSFYAEGALEVAPKLLGTVLHRRHGDRVLSGIITEVEAYRGEADDASHAYRGPTPRTQTMFGPPGHAYVYLIYGMWNCMNIVCREDGVAEAVLIRGLEPLTGIDLMRENRHHRRALADGPGKLCQALGITRADNGADLLGPQLWLTEGCSGLAHRTTPRVGIDYAELTRHEPWRFVAQSEAVTEARATLLAQVGPSAAAEQK</sequence>
<dbReference type="CDD" id="cd00540">
    <property type="entry name" value="AAG"/>
    <property type="match status" value="1"/>
</dbReference>
<dbReference type="EMBL" id="CP138335">
    <property type="protein sequence ID" value="XBW07117.1"/>
    <property type="molecule type" value="Genomic_DNA"/>
</dbReference>
<dbReference type="Gene3D" id="3.10.300.10">
    <property type="entry name" value="Methylpurine-DNA glycosylase (MPG)"/>
    <property type="match status" value="1"/>
</dbReference>
<proteinExistence type="inferred from homology"/>
<organism evidence="6">
    <name type="scientific">Scrofimicrobium appendicitidis</name>
    <dbReference type="NCBI Taxonomy" id="3079930"/>
    <lineage>
        <taxon>Bacteria</taxon>
        <taxon>Bacillati</taxon>
        <taxon>Actinomycetota</taxon>
        <taxon>Actinomycetes</taxon>
        <taxon>Actinomycetales</taxon>
        <taxon>Actinomycetaceae</taxon>
        <taxon>Scrofimicrobium</taxon>
    </lineage>
</organism>
<dbReference type="NCBIfam" id="TIGR00567">
    <property type="entry name" value="3mg"/>
    <property type="match status" value="1"/>
</dbReference>
<evidence type="ECO:0000256" key="2">
    <source>
        <dbReference type="ARBA" id="ARBA00022763"/>
    </source>
</evidence>
<dbReference type="SUPFAM" id="SSF50486">
    <property type="entry name" value="FMT C-terminal domain-like"/>
    <property type="match status" value="1"/>
</dbReference>
<dbReference type="NCBIfam" id="NF002003">
    <property type="entry name" value="PRK00802.1-3"/>
    <property type="match status" value="1"/>
</dbReference>
<dbReference type="InterPro" id="IPR036995">
    <property type="entry name" value="MPG_sf"/>
</dbReference>
<dbReference type="GO" id="GO:0003905">
    <property type="term" value="F:alkylbase DNA N-glycosylase activity"/>
    <property type="evidence" value="ECO:0007669"/>
    <property type="project" value="InterPro"/>
</dbReference>
<dbReference type="FunFam" id="3.10.300.10:FF:000001">
    <property type="entry name" value="Putative 3-methyladenine DNA glycosylase"/>
    <property type="match status" value="1"/>
</dbReference>
<evidence type="ECO:0000256" key="5">
    <source>
        <dbReference type="HAMAP-Rule" id="MF_00527"/>
    </source>
</evidence>
<evidence type="ECO:0000256" key="4">
    <source>
        <dbReference type="ARBA" id="ARBA00023204"/>
    </source>
</evidence>